<dbReference type="SMART" id="SM00829">
    <property type="entry name" value="PKS_ER"/>
    <property type="match status" value="1"/>
</dbReference>
<dbReference type="AlphaFoldDB" id="A0A163Q1S0"/>
<dbReference type="InterPro" id="IPR020843">
    <property type="entry name" value="ER"/>
</dbReference>
<comment type="caution">
    <text evidence="7">The sequence shown here is derived from an EMBL/GenBank/DDBJ whole genome shotgun (WGS) entry which is preliminary data.</text>
</comment>
<keyword evidence="3 5" id="KW-0862">Zinc</keyword>
<evidence type="ECO:0000256" key="4">
    <source>
        <dbReference type="ARBA" id="ARBA00023002"/>
    </source>
</evidence>
<dbReference type="Pfam" id="PF00107">
    <property type="entry name" value="ADH_zinc_N"/>
    <property type="match status" value="1"/>
</dbReference>
<dbReference type="GO" id="GO:0016491">
    <property type="term" value="F:oxidoreductase activity"/>
    <property type="evidence" value="ECO:0007669"/>
    <property type="project" value="UniProtKB-KW"/>
</dbReference>
<dbReference type="PANTHER" id="PTHR43401">
    <property type="entry name" value="L-THREONINE 3-DEHYDROGENASE"/>
    <property type="match status" value="1"/>
</dbReference>
<dbReference type="GO" id="GO:0008270">
    <property type="term" value="F:zinc ion binding"/>
    <property type="evidence" value="ECO:0007669"/>
    <property type="project" value="InterPro"/>
</dbReference>
<dbReference type="InterPro" id="IPR050129">
    <property type="entry name" value="Zn_alcohol_dh"/>
</dbReference>
<protein>
    <submittedName>
        <fullName evidence="7">Putative L-galactonate oxidoreductase</fullName>
        <ecNumber evidence="7">1.1.1.-</ecNumber>
    </submittedName>
</protein>
<dbReference type="InterPro" id="IPR002328">
    <property type="entry name" value="ADH_Zn_CS"/>
</dbReference>
<dbReference type="PATRIC" id="fig|43678.3.peg.3724"/>
<dbReference type="OrthoDB" id="9797931at2"/>
<feature type="domain" description="Enoyl reductase (ER)" evidence="6">
    <location>
        <begin position="8"/>
        <end position="303"/>
    </location>
</feature>
<keyword evidence="4 7" id="KW-0560">Oxidoreductase</keyword>
<dbReference type="STRING" id="43678.OJAG_35600"/>
<dbReference type="InterPro" id="IPR011032">
    <property type="entry name" value="GroES-like_sf"/>
</dbReference>
<evidence type="ECO:0000256" key="5">
    <source>
        <dbReference type="RuleBase" id="RU361277"/>
    </source>
</evidence>
<dbReference type="Proteomes" id="UP000076447">
    <property type="component" value="Unassembled WGS sequence"/>
</dbReference>
<comment type="similarity">
    <text evidence="5">Belongs to the zinc-containing alcohol dehydrogenase family.</text>
</comment>
<accession>A0A163Q1S0</accession>
<keyword evidence="2 5" id="KW-0479">Metal-binding</keyword>
<organism evidence="7 8">
    <name type="scientific">Oerskovia enterophila</name>
    <dbReference type="NCBI Taxonomy" id="43678"/>
    <lineage>
        <taxon>Bacteria</taxon>
        <taxon>Bacillati</taxon>
        <taxon>Actinomycetota</taxon>
        <taxon>Actinomycetes</taxon>
        <taxon>Micrococcales</taxon>
        <taxon>Cellulomonadaceae</taxon>
        <taxon>Oerskovia</taxon>
    </lineage>
</organism>
<dbReference type="Gene3D" id="3.90.180.10">
    <property type="entry name" value="Medium-chain alcohol dehydrogenases, catalytic domain"/>
    <property type="match status" value="2"/>
</dbReference>
<reference evidence="7 8" key="1">
    <citation type="submission" date="2016-01" db="EMBL/GenBank/DDBJ databases">
        <title>Genome sequence of Oerskovia enterophila VJag, an agar and cellulose degrading bacterium.</title>
        <authorList>
            <person name="Poehlein A."/>
            <person name="Jag V."/>
            <person name="Bengelsdorf F."/>
            <person name="Duerre P."/>
            <person name="Daniel R."/>
        </authorList>
    </citation>
    <scope>NUCLEOTIDE SEQUENCE [LARGE SCALE GENOMIC DNA]</scope>
    <source>
        <strain evidence="7 8">VJag</strain>
    </source>
</reference>
<dbReference type="InterPro" id="IPR036291">
    <property type="entry name" value="NAD(P)-bd_dom_sf"/>
</dbReference>
<dbReference type="SUPFAM" id="SSF50129">
    <property type="entry name" value="GroES-like"/>
    <property type="match status" value="1"/>
</dbReference>
<dbReference type="InterPro" id="IPR013154">
    <property type="entry name" value="ADH-like_N"/>
</dbReference>
<sequence>MRVHETVGPRTSRLAEVDPLVPGRGEVLVRSLALGVCASERGAWGTHDGAEPLRLGHEVAGEVVALGPDVYGWSVGERVTGFAHPAFAEQVVMSTADLVLVPSNVPTWAALGEPLACIVEAVERSGVGPGMRVAVVGLGFMGLGAQQVALALGADEVVGFDVAPAKRALAERLGAAATHDARLVPDAARATFDVVVEFTGTAPGLALAGDLTGRHGTLCVGGYHHDGPRELDVELWYRGVTIVNGFSPDRDRQRKALGRGMRMMADRQVTFEPLVTHRLPFEDLDAAFHLFEERPEGFVKAVLEP</sequence>
<evidence type="ECO:0000256" key="2">
    <source>
        <dbReference type="ARBA" id="ARBA00022723"/>
    </source>
</evidence>
<name>A0A163Q1S0_9CELL</name>
<evidence type="ECO:0000256" key="1">
    <source>
        <dbReference type="ARBA" id="ARBA00001947"/>
    </source>
</evidence>
<dbReference type="SUPFAM" id="SSF51735">
    <property type="entry name" value="NAD(P)-binding Rossmann-fold domains"/>
    <property type="match status" value="1"/>
</dbReference>
<dbReference type="EC" id="1.1.1.-" evidence="7"/>
<dbReference type="EMBL" id="LRIE01000084">
    <property type="protein sequence ID" value="KZM33721.1"/>
    <property type="molecule type" value="Genomic_DNA"/>
</dbReference>
<evidence type="ECO:0000256" key="3">
    <source>
        <dbReference type="ARBA" id="ARBA00022833"/>
    </source>
</evidence>
<dbReference type="InterPro" id="IPR013149">
    <property type="entry name" value="ADH-like_C"/>
</dbReference>
<dbReference type="RefSeq" id="WP_068709996.1">
    <property type="nucleotide sequence ID" value="NZ_LRIE01000084.1"/>
</dbReference>
<evidence type="ECO:0000313" key="7">
    <source>
        <dbReference type="EMBL" id="KZM33721.1"/>
    </source>
</evidence>
<gene>
    <name evidence="7" type="primary">yjjN</name>
    <name evidence="7" type="ORF">OJAG_35600</name>
</gene>
<comment type="cofactor">
    <cofactor evidence="1 5">
        <name>Zn(2+)</name>
        <dbReference type="ChEBI" id="CHEBI:29105"/>
    </cofactor>
</comment>
<dbReference type="PROSITE" id="PS00059">
    <property type="entry name" value="ADH_ZINC"/>
    <property type="match status" value="1"/>
</dbReference>
<proteinExistence type="inferred from homology"/>
<dbReference type="PANTHER" id="PTHR43401:SF2">
    <property type="entry name" value="L-THREONINE 3-DEHYDROGENASE"/>
    <property type="match status" value="1"/>
</dbReference>
<evidence type="ECO:0000313" key="8">
    <source>
        <dbReference type="Proteomes" id="UP000076447"/>
    </source>
</evidence>
<dbReference type="Pfam" id="PF08240">
    <property type="entry name" value="ADH_N"/>
    <property type="match status" value="1"/>
</dbReference>
<evidence type="ECO:0000259" key="6">
    <source>
        <dbReference type="SMART" id="SM00829"/>
    </source>
</evidence>
<dbReference type="Gene3D" id="3.40.50.720">
    <property type="entry name" value="NAD(P)-binding Rossmann-like Domain"/>
    <property type="match status" value="1"/>
</dbReference>